<dbReference type="PRINTS" id="PR00344">
    <property type="entry name" value="BCTRLSENSOR"/>
</dbReference>
<evidence type="ECO:0000256" key="2">
    <source>
        <dbReference type="ARBA" id="ARBA00012438"/>
    </source>
</evidence>
<evidence type="ECO:0000259" key="8">
    <source>
        <dbReference type="PROSITE" id="PS50109"/>
    </source>
</evidence>
<dbReference type="InterPro" id="IPR003661">
    <property type="entry name" value="HisK_dim/P_dom"/>
</dbReference>
<feature type="transmembrane region" description="Helical" evidence="7">
    <location>
        <begin position="387"/>
        <end position="405"/>
    </location>
</feature>
<keyword evidence="5" id="KW-0418">Kinase</keyword>
<dbReference type="Proteomes" id="UP000592216">
    <property type="component" value="Unassembled WGS sequence"/>
</dbReference>
<dbReference type="Gene3D" id="1.10.287.130">
    <property type="match status" value="1"/>
</dbReference>
<dbReference type="InterPro" id="IPR005467">
    <property type="entry name" value="His_kinase_dom"/>
</dbReference>
<gene>
    <name evidence="9" type="ORF">HJ536_08250</name>
</gene>
<dbReference type="SMART" id="SM00388">
    <property type="entry name" value="HisKA"/>
    <property type="match status" value="1"/>
</dbReference>
<proteinExistence type="predicted"/>
<dbReference type="Gene3D" id="3.30.450.20">
    <property type="entry name" value="PAS domain"/>
    <property type="match status" value="1"/>
</dbReference>
<comment type="caution">
    <text evidence="9">The sequence shown here is derived from an EMBL/GenBank/DDBJ whole genome shotgun (WGS) entry which is preliminary data.</text>
</comment>
<dbReference type="PANTHER" id="PTHR43711:SF26">
    <property type="entry name" value="SENSOR HISTIDINE KINASE RCSC"/>
    <property type="match status" value="1"/>
</dbReference>
<dbReference type="SUPFAM" id="SSF47384">
    <property type="entry name" value="Homodimeric domain of signal transducing histidine kinase"/>
    <property type="match status" value="1"/>
</dbReference>
<feature type="domain" description="Histidine kinase" evidence="8">
    <location>
        <begin position="472"/>
        <end position="691"/>
    </location>
</feature>
<dbReference type="Pfam" id="PF00512">
    <property type="entry name" value="HisKA"/>
    <property type="match status" value="1"/>
</dbReference>
<keyword evidence="4" id="KW-0808">Transferase</keyword>
<dbReference type="InterPro" id="IPR003594">
    <property type="entry name" value="HATPase_dom"/>
</dbReference>
<evidence type="ECO:0000256" key="1">
    <source>
        <dbReference type="ARBA" id="ARBA00000085"/>
    </source>
</evidence>
<dbReference type="PROSITE" id="PS50109">
    <property type="entry name" value="HIS_KIN"/>
    <property type="match status" value="1"/>
</dbReference>
<dbReference type="InterPro" id="IPR050736">
    <property type="entry name" value="Sensor_HK_Regulatory"/>
</dbReference>
<evidence type="ECO:0000256" key="6">
    <source>
        <dbReference type="ARBA" id="ARBA00023012"/>
    </source>
</evidence>
<keyword evidence="3" id="KW-0597">Phosphoprotein</keyword>
<sequence length="691" mass="75195">MTESGGAIGHKVIPLKKWLWNSYISAALIPLLLIELTFLGIYWGTGEFVYDKGAQAVTEMSRDALSDAAGREAQTISRRLATVEALTKVYADATGQSLERAPDASDAEKARYAYGPDGVFYTTENNGGSAVYFSGIVPVTLEKQDKVWRTAHLDPLMKSIVEADPLIAQIYLNTYDSLNRIYPYLDVLEIFPPKMDIPSYNFYYEADEVHNPEGKVVWTDAYIDPAGAGWMVSSIAPVKSAERLEAVVGIDITISNIVEQVLDVSLAGEGYAMLVGRDGTILALPPQGEKDLGLTELLDHRYDEAILDDTFKPSEFNIFRRSDLGGLALAMQDAESGVMDLQLEHPVMASWSTVAGPGWKLIAIANSDVLLQPSNTLRTTLGTVSKIMLAALVIFYSIYFAVLWGRASKMSASVAQPLAELESDMAEISAGGTLAAQRVHSVEELQNVNRHLVKMSAKLSAASRAKSAFLSAMSHELRTPLNAILGYTQLLQMAEGQKIDATKMADLEQISRSSTELLLLVEGVMDLSRIEQGTLDTSFEAVDVVPLIRHAFVALKPLADAKGVTFDLDVPHGGETLALTDAGALKRILSQLISNAIKYNRDGGKVTARLRVSEDDTLWIDIQDTGVGIPEERQQDVFTPFERIGHENSSVSGAGVGLSITRRLIEMIRGHLTLTSEVGKGSIFSVQVPRP</sequence>
<accession>A0A850QA38</accession>
<dbReference type="InterPro" id="IPR004358">
    <property type="entry name" value="Sig_transdc_His_kin-like_C"/>
</dbReference>
<evidence type="ECO:0000256" key="5">
    <source>
        <dbReference type="ARBA" id="ARBA00022777"/>
    </source>
</evidence>
<dbReference type="Pfam" id="PF02518">
    <property type="entry name" value="HATPase_c"/>
    <property type="match status" value="1"/>
</dbReference>
<keyword evidence="7" id="KW-0812">Transmembrane</keyword>
<dbReference type="EC" id="2.7.13.3" evidence="2"/>
<dbReference type="InterPro" id="IPR036097">
    <property type="entry name" value="HisK_dim/P_sf"/>
</dbReference>
<dbReference type="Gene3D" id="3.30.565.10">
    <property type="entry name" value="Histidine kinase-like ATPase, C-terminal domain"/>
    <property type="match status" value="1"/>
</dbReference>
<feature type="transmembrane region" description="Helical" evidence="7">
    <location>
        <begin position="20"/>
        <end position="43"/>
    </location>
</feature>
<dbReference type="SUPFAM" id="SSF55874">
    <property type="entry name" value="ATPase domain of HSP90 chaperone/DNA topoisomerase II/histidine kinase"/>
    <property type="match status" value="1"/>
</dbReference>
<evidence type="ECO:0000256" key="4">
    <source>
        <dbReference type="ARBA" id="ARBA00022679"/>
    </source>
</evidence>
<keyword evidence="6" id="KW-0902">Two-component regulatory system</keyword>
<comment type="catalytic activity">
    <reaction evidence="1">
        <text>ATP + protein L-histidine = ADP + protein N-phospho-L-histidine.</text>
        <dbReference type="EC" id="2.7.13.3"/>
    </reaction>
</comment>
<organism evidence="9 10">
    <name type="scientific">Donghicola mangrovi</name>
    <dbReference type="NCBI Taxonomy" id="2729614"/>
    <lineage>
        <taxon>Bacteria</taxon>
        <taxon>Pseudomonadati</taxon>
        <taxon>Pseudomonadota</taxon>
        <taxon>Alphaproteobacteria</taxon>
        <taxon>Rhodobacterales</taxon>
        <taxon>Roseobacteraceae</taxon>
        <taxon>Donghicola</taxon>
    </lineage>
</organism>
<reference evidence="9 10" key="1">
    <citation type="submission" date="2020-04" db="EMBL/GenBank/DDBJ databases">
        <title>Donghicola sp., a member of the Rhodobacteraceae family isolated from mangrove forest in Thailand.</title>
        <authorList>
            <person name="Charoenyingcharoen P."/>
            <person name="Yukphan P."/>
        </authorList>
    </citation>
    <scope>NUCLEOTIDE SEQUENCE [LARGE SCALE GENOMIC DNA]</scope>
    <source>
        <strain evidence="9 10">B5-SW-15</strain>
    </source>
</reference>
<dbReference type="InterPro" id="IPR036890">
    <property type="entry name" value="HATPase_C_sf"/>
</dbReference>
<dbReference type="RefSeq" id="WP_177157383.1">
    <property type="nucleotide sequence ID" value="NZ_JABCJE010000003.1"/>
</dbReference>
<dbReference type="CDD" id="cd00082">
    <property type="entry name" value="HisKA"/>
    <property type="match status" value="1"/>
</dbReference>
<keyword evidence="7" id="KW-0472">Membrane</keyword>
<name>A0A850QA38_9RHOB</name>
<evidence type="ECO:0000313" key="9">
    <source>
        <dbReference type="EMBL" id="NVO23345.1"/>
    </source>
</evidence>
<dbReference type="GO" id="GO:0000155">
    <property type="term" value="F:phosphorelay sensor kinase activity"/>
    <property type="evidence" value="ECO:0007669"/>
    <property type="project" value="InterPro"/>
</dbReference>
<dbReference type="PANTHER" id="PTHR43711">
    <property type="entry name" value="TWO-COMPONENT HISTIDINE KINASE"/>
    <property type="match status" value="1"/>
</dbReference>
<protein>
    <recommendedName>
        <fullName evidence="2">histidine kinase</fullName>
        <ecNumber evidence="2">2.7.13.3</ecNumber>
    </recommendedName>
</protein>
<evidence type="ECO:0000256" key="3">
    <source>
        <dbReference type="ARBA" id="ARBA00022553"/>
    </source>
</evidence>
<evidence type="ECO:0000256" key="7">
    <source>
        <dbReference type="SAM" id="Phobius"/>
    </source>
</evidence>
<dbReference type="EMBL" id="JABCJE010000003">
    <property type="protein sequence ID" value="NVO23345.1"/>
    <property type="molecule type" value="Genomic_DNA"/>
</dbReference>
<dbReference type="AlphaFoldDB" id="A0A850QA38"/>
<keyword evidence="7" id="KW-1133">Transmembrane helix</keyword>
<evidence type="ECO:0000313" key="10">
    <source>
        <dbReference type="Proteomes" id="UP000592216"/>
    </source>
</evidence>
<dbReference type="SMART" id="SM00387">
    <property type="entry name" value="HATPase_c"/>
    <property type="match status" value="1"/>
</dbReference>